<dbReference type="EMBL" id="CAJNOO010000775">
    <property type="protein sequence ID" value="CAF1031016.1"/>
    <property type="molecule type" value="Genomic_DNA"/>
</dbReference>
<dbReference type="Proteomes" id="UP000663882">
    <property type="component" value="Unassembled WGS sequence"/>
</dbReference>
<dbReference type="InterPro" id="IPR001394">
    <property type="entry name" value="Peptidase_C19_UCH"/>
</dbReference>
<evidence type="ECO:0000313" key="2">
    <source>
        <dbReference type="EMBL" id="CAF1031016.1"/>
    </source>
</evidence>
<proteinExistence type="predicted"/>
<reference evidence="2" key="1">
    <citation type="submission" date="2021-02" db="EMBL/GenBank/DDBJ databases">
        <authorList>
            <person name="Nowell W R."/>
        </authorList>
    </citation>
    <scope>NUCLEOTIDE SEQUENCE</scope>
</reference>
<dbReference type="OrthoDB" id="2420415at2759"/>
<dbReference type="PROSITE" id="PS00972">
    <property type="entry name" value="USP_1"/>
    <property type="match status" value="1"/>
</dbReference>
<dbReference type="InterPro" id="IPR028889">
    <property type="entry name" value="USP"/>
</dbReference>
<evidence type="ECO:0000259" key="1">
    <source>
        <dbReference type="PROSITE" id="PS50235"/>
    </source>
</evidence>
<dbReference type="InterPro" id="IPR050164">
    <property type="entry name" value="Peptidase_C19"/>
</dbReference>
<dbReference type="GO" id="GO:0005634">
    <property type="term" value="C:nucleus"/>
    <property type="evidence" value="ECO:0007669"/>
    <property type="project" value="TreeGrafter"/>
</dbReference>
<comment type="caution">
    <text evidence="2">The sequence shown here is derived from an EMBL/GenBank/DDBJ whole genome shotgun (WGS) entry which is preliminary data.</text>
</comment>
<dbReference type="PANTHER" id="PTHR24006">
    <property type="entry name" value="UBIQUITIN CARBOXYL-TERMINAL HYDROLASE"/>
    <property type="match status" value="1"/>
</dbReference>
<evidence type="ECO:0000313" key="3">
    <source>
        <dbReference type="Proteomes" id="UP000663882"/>
    </source>
</evidence>
<dbReference type="AlphaFoldDB" id="A0A814J123"/>
<sequence>MSSSSSSSSRISTLVENESLLLKTIKHIYNEYEYREISLENIQIFTEKFYQIWMRPQIISNIINRNKEGYLIVEYLEQLLLNDKMNDNFFILIINTLVKNENFYYSFLNDHKRFKQLFNLSIRKPVYLIRYIELLYYYCPLNFISNIGLEFYRFVVDTYFIKYLNQISYDIDWLAAFSTLLYQFYENTTKNFLSKEFIFTNQKDSIDYSIYVINTLLHHHLNVKSSKDFIYDLKLINIIIKTITVVWKQNPSTENSTHENQDRITPIQFRSIEYLFDIMSTDKSSDKDLIMNFDKTKIKFSSAILSLFPHIQLNTADIILKTMFTDGRLNGERLSIMIKYLIEFIDAPIQLIQHIPYETWITGLCTALVKFNQHEYLRKLIDETILFLINHLFYYETYDNAIKILFWFVRYDKRIETFQYIINYLSNLFQQLNINNNDDLKMKIIELCHMGIAIHPEYDISNEIILKEIFYKFPQPDLNILLNHKNIHIKYHSIIFNNENKIKNRVGIINLGNTCYVNSILQALYQCDLFRKYILEYHFNQQTILSELQIIFAQLNLSKRPYINAANLVQIARPTWFTINEQQDCAEFLGYLLDTIKDEEKKSLSNEIERLFTIRTCQINRCQRCSIESYRQETSNYLFLPIPILDNQYDNLNNNNNNNNQSTIPISIMKNGLKFYAASNRNSTSDDDQIKSIATSLVQSNTINRFSLPNLSSNTSIRSHSPPSSYINITNNIIHNSSNLQFVFDCYFQKEELKDDNQYRCEHCRSLQNAERYIILQTAPEYLILSLNRFEYDKKTNTFRKIFTKINYPKILNVNINPLENLRNNSILIKYCLILIIVHTGYTLHGGHYYVYAREIKQPLLSKINNHEQEDYFSNDEWFLLNDDLVQISSYEAMIENCAQYTSATPYILFYKRIDKQRIEEMEQTKQIHIHESLIEQIHEDNIIYEQELEKQST</sequence>
<dbReference type="PROSITE" id="PS50235">
    <property type="entry name" value="USP_3"/>
    <property type="match status" value="1"/>
</dbReference>
<dbReference type="PANTHER" id="PTHR24006:SF908">
    <property type="entry name" value="DEUBIQUITINATING APOPTOTIC INHIBITOR, ISOFORM A"/>
    <property type="match status" value="1"/>
</dbReference>
<dbReference type="Pfam" id="PF00443">
    <property type="entry name" value="UCH"/>
    <property type="match status" value="1"/>
</dbReference>
<dbReference type="GO" id="GO:0004843">
    <property type="term" value="F:cysteine-type deubiquitinase activity"/>
    <property type="evidence" value="ECO:0007669"/>
    <property type="project" value="InterPro"/>
</dbReference>
<protein>
    <recommendedName>
        <fullName evidence="1">USP domain-containing protein</fullName>
    </recommendedName>
</protein>
<dbReference type="InterPro" id="IPR018200">
    <property type="entry name" value="USP_CS"/>
</dbReference>
<dbReference type="GO" id="GO:0005829">
    <property type="term" value="C:cytosol"/>
    <property type="evidence" value="ECO:0007669"/>
    <property type="project" value="TreeGrafter"/>
</dbReference>
<dbReference type="Gene3D" id="3.90.70.10">
    <property type="entry name" value="Cysteine proteinases"/>
    <property type="match status" value="1"/>
</dbReference>
<dbReference type="SUPFAM" id="SSF54001">
    <property type="entry name" value="Cysteine proteinases"/>
    <property type="match status" value="1"/>
</dbReference>
<feature type="domain" description="USP" evidence="1">
    <location>
        <begin position="506"/>
        <end position="914"/>
    </location>
</feature>
<name>A0A814J123_9BILA</name>
<organism evidence="2 3">
    <name type="scientific">Rotaria sordida</name>
    <dbReference type="NCBI Taxonomy" id="392033"/>
    <lineage>
        <taxon>Eukaryota</taxon>
        <taxon>Metazoa</taxon>
        <taxon>Spiralia</taxon>
        <taxon>Gnathifera</taxon>
        <taxon>Rotifera</taxon>
        <taxon>Eurotatoria</taxon>
        <taxon>Bdelloidea</taxon>
        <taxon>Philodinida</taxon>
        <taxon>Philodinidae</taxon>
        <taxon>Rotaria</taxon>
    </lineage>
</organism>
<dbReference type="InterPro" id="IPR038765">
    <property type="entry name" value="Papain-like_cys_pep_sf"/>
</dbReference>
<gene>
    <name evidence="2" type="ORF">RFH988_LOCUS15713</name>
</gene>
<dbReference type="GO" id="GO:0016579">
    <property type="term" value="P:protein deubiquitination"/>
    <property type="evidence" value="ECO:0007669"/>
    <property type="project" value="InterPro"/>
</dbReference>
<accession>A0A814J123</accession>